<dbReference type="Proteomes" id="UP000501130">
    <property type="component" value="Chromosome"/>
</dbReference>
<dbReference type="GO" id="GO:0016787">
    <property type="term" value="F:hydrolase activity"/>
    <property type="evidence" value="ECO:0007669"/>
    <property type="project" value="UniProtKB-KW"/>
</dbReference>
<feature type="signal peptide" evidence="2">
    <location>
        <begin position="1"/>
        <end position="28"/>
    </location>
</feature>
<proteinExistence type="predicted"/>
<organism evidence="4 5">
    <name type="scientific">Limnobacter profundi</name>
    <dbReference type="NCBI Taxonomy" id="2732163"/>
    <lineage>
        <taxon>Bacteria</taxon>
        <taxon>Pseudomonadati</taxon>
        <taxon>Pseudomonadota</taxon>
        <taxon>Betaproteobacteria</taxon>
        <taxon>Burkholderiales</taxon>
        <taxon>Burkholderiaceae</taxon>
        <taxon>Limnobacter</taxon>
    </lineage>
</organism>
<dbReference type="InterPro" id="IPR050261">
    <property type="entry name" value="FrsA_esterase"/>
</dbReference>
<evidence type="ECO:0000313" key="5">
    <source>
        <dbReference type="Proteomes" id="UP000501130"/>
    </source>
</evidence>
<dbReference type="Pfam" id="PF12740">
    <property type="entry name" value="PETase"/>
    <property type="match status" value="1"/>
</dbReference>
<dbReference type="PANTHER" id="PTHR22946:SF9">
    <property type="entry name" value="POLYKETIDE TRANSFERASE AF380"/>
    <property type="match status" value="1"/>
</dbReference>
<dbReference type="Gene3D" id="3.40.50.1820">
    <property type="entry name" value="alpha/beta hydrolase"/>
    <property type="match status" value="1"/>
</dbReference>
<accession>A0ABX6NBR9</accession>
<dbReference type="PANTHER" id="PTHR22946">
    <property type="entry name" value="DIENELACTONE HYDROLASE DOMAIN-CONTAINING PROTEIN-RELATED"/>
    <property type="match status" value="1"/>
</dbReference>
<dbReference type="InterPro" id="IPR029058">
    <property type="entry name" value="AB_hydrolase_fold"/>
</dbReference>
<name>A0ABX6NBR9_9BURK</name>
<protein>
    <submittedName>
        <fullName evidence="4">Alpha/beta fold hydrolase</fullName>
    </submittedName>
</protein>
<gene>
    <name evidence="4" type="ORF">HKT17_14620</name>
</gene>
<keyword evidence="1 4" id="KW-0378">Hydrolase</keyword>
<keyword evidence="2" id="KW-0732">Signal</keyword>
<evidence type="ECO:0000259" key="3">
    <source>
        <dbReference type="Pfam" id="PF12740"/>
    </source>
</evidence>
<evidence type="ECO:0000256" key="2">
    <source>
        <dbReference type="SAM" id="SignalP"/>
    </source>
</evidence>
<keyword evidence="5" id="KW-1185">Reference proteome</keyword>
<dbReference type="InterPro" id="IPR041127">
    <property type="entry name" value="PET_hydrolase/cutinase-like"/>
</dbReference>
<dbReference type="EMBL" id="CP053084">
    <property type="protein sequence ID" value="QJR30847.1"/>
    <property type="molecule type" value="Genomic_DNA"/>
</dbReference>
<feature type="chain" id="PRO_5047230930" evidence="2">
    <location>
        <begin position="29"/>
        <end position="415"/>
    </location>
</feature>
<evidence type="ECO:0000256" key="1">
    <source>
        <dbReference type="ARBA" id="ARBA00022801"/>
    </source>
</evidence>
<sequence>MVGLNQEVVMPSRFKLLYLLCLPLLAWACNGENNSGSASRNTIQSSEAFGWPASVQGENPPESPLPSDDVLFQLGMVSDMLPRQQLAGVVDPIALGYTLSDITDPALLEFQIRAMAAQLNDGSRIDQVFHWYGHPENNQSVALVPISFQNRYGTRLHGEIVLPKRGQTQATSQQFPVILALEGLNTNTAMYRWWHQLLADAGYVVFAFDFSGQGRSDDEVQGDPGNNIEEAQDALTYLLNNSPVRSFVDPARIGVIGHSMGAIATMGLQAVEPRLKAAVAAAPISEIQSVFDKNPIPVMIQTGDHDGPIAPIVAVNPAVVRPVYDKLTSDRAFIVADAASHAQHTNYPLLPTSTWGREIAAQYSLAWMNFHLLGNTEALKVLQTAHPRLSYLWESEVVIGQNKRVFKSTGPALPQ</sequence>
<evidence type="ECO:0000313" key="4">
    <source>
        <dbReference type="EMBL" id="QJR30847.1"/>
    </source>
</evidence>
<reference evidence="4 5" key="1">
    <citation type="submission" date="2020-05" db="EMBL/GenBank/DDBJ databases">
        <title>Compete genome of Limnobacter sp. SAORIC-580.</title>
        <authorList>
            <person name="Song J."/>
            <person name="Cho J.-C."/>
        </authorList>
    </citation>
    <scope>NUCLEOTIDE SEQUENCE [LARGE SCALE GENOMIC DNA]</scope>
    <source>
        <strain evidence="4 5">SAORIC-580</strain>
    </source>
</reference>
<feature type="domain" description="PET hydrolase/cutinase-like" evidence="3">
    <location>
        <begin position="170"/>
        <end position="372"/>
    </location>
</feature>
<dbReference type="SUPFAM" id="SSF53474">
    <property type="entry name" value="alpha/beta-Hydrolases"/>
    <property type="match status" value="1"/>
</dbReference>